<keyword evidence="2" id="KW-1185">Reference proteome</keyword>
<accession>D0KY22</accession>
<dbReference type="Gene3D" id="3.40.50.300">
    <property type="entry name" value="P-loop containing nucleotide triphosphate hydrolases"/>
    <property type="match status" value="1"/>
</dbReference>
<dbReference type="HOGENOM" id="CLU_677510_0_0_6"/>
<dbReference type="Proteomes" id="UP000009102">
    <property type="component" value="Chromosome"/>
</dbReference>
<dbReference type="RefSeq" id="WP_012823381.1">
    <property type="nucleotide sequence ID" value="NC_013422.1"/>
</dbReference>
<gene>
    <name evidence="1" type="ordered locus">Hneap_0490</name>
</gene>
<protein>
    <recommendedName>
        <fullName evidence="3">Sulfotransferase</fullName>
    </recommendedName>
</protein>
<dbReference type="AlphaFoldDB" id="D0KY22"/>
<proteinExistence type="predicted"/>
<name>D0KY22_HALNC</name>
<sequence>MQESQEPIFIHSLFRSGSTWIFDRFRRAGTNYWCYQEPFNEILSQLKDSPETVLEIHESTSSVLRHTKLDKPYFYEFHAIREHIGDSFQKCISYDSFFDTTICSQFDEYTDILICHAKGRPVLQCCRSFGRLPHLKRKFGGVHIYLWRNPWDQWWSYQVNGYFDTVNLAIINAINPPPIIALLRSELCLEEVRNSRFDQEFQCFQQVALDAKSRYLIFYVLWFYSLIENKQLSDFDINIDRLSVDPDYLQSISDVLLGFGIHGVDLSDCHIPMAVYTEEDRAFFEPIEDLAHQLFARVYDSGTLSQALHWQHEYRPKGIVEEGKLIRDASKARMVALRFADTASQVNKRANHQEAGAVYNLTSCREALLRAEQVSSFAVDCNDELYRVYQSNSWKITKPLRWINRK</sequence>
<evidence type="ECO:0000313" key="2">
    <source>
        <dbReference type="Proteomes" id="UP000009102"/>
    </source>
</evidence>
<dbReference type="EMBL" id="CP001801">
    <property type="protein sequence ID" value="ACX95345.1"/>
    <property type="molecule type" value="Genomic_DNA"/>
</dbReference>
<dbReference type="eggNOG" id="ENOG50333FB">
    <property type="taxonomic scope" value="Bacteria"/>
</dbReference>
<dbReference type="KEGG" id="hna:Hneap_0490"/>
<dbReference type="STRING" id="555778.Hneap_0490"/>
<evidence type="ECO:0008006" key="3">
    <source>
        <dbReference type="Google" id="ProtNLM"/>
    </source>
</evidence>
<dbReference type="SUPFAM" id="SSF52540">
    <property type="entry name" value="P-loop containing nucleoside triphosphate hydrolases"/>
    <property type="match status" value="1"/>
</dbReference>
<reference evidence="1 2" key="1">
    <citation type="submission" date="2009-10" db="EMBL/GenBank/DDBJ databases">
        <title>Complete sequence of Halothiobacillus neapolitanus c2.</title>
        <authorList>
            <consortium name="US DOE Joint Genome Institute"/>
            <person name="Lucas S."/>
            <person name="Copeland A."/>
            <person name="Lapidus A."/>
            <person name="Glavina del Rio T."/>
            <person name="Tice H."/>
            <person name="Bruce D."/>
            <person name="Goodwin L."/>
            <person name="Pitluck S."/>
            <person name="Davenport K."/>
            <person name="Brettin T."/>
            <person name="Detter J.C."/>
            <person name="Han C."/>
            <person name="Tapia R."/>
            <person name="Larimer F."/>
            <person name="Land M."/>
            <person name="Hauser L."/>
            <person name="Kyrpides N."/>
            <person name="Mikhailova N."/>
            <person name="Kerfeld C."/>
            <person name="Cannon G."/>
            <person name="Heinhort S."/>
        </authorList>
    </citation>
    <scope>NUCLEOTIDE SEQUENCE [LARGE SCALE GENOMIC DNA]</scope>
    <source>
        <strain evidence="2">ATCC 23641 / c2</strain>
    </source>
</reference>
<organism evidence="1 2">
    <name type="scientific">Halothiobacillus neapolitanus (strain ATCC 23641 / DSM 15147 / CIP 104769 / NCIMB 8539 / c2)</name>
    <name type="common">Thiobacillus neapolitanus</name>
    <dbReference type="NCBI Taxonomy" id="555778"/>
    <lineage>
        <taxon>Bacteria</taxon>
        <taxon>Pseudomonadati</taxon>
        <taxon>Pseudomonadota</taxon>
        <taxon>Gammaproteobacteria</taxon>
        <taxon>Chromatiales</taxon>
        <taxon>Halothiobacillaceae</taxon>
        <taxon>Halothiobacillus</taxon>
    </lineage>
</organism>
<evidence type="ECO:0000313" key="1">
    <source>
        <dbReference type="EMBL" id="ACX95345.1"/>
    </source>
</evidence>
<dbReference type="InterPro" id="IPR027417">
    <property type="entry name" value="P-loop_NTPase"/>
</dbReference>
<dbReference type="OrthoDB" id="9134795at2"/>